<feature type="compositionally biased region" description="Basic and acidic residues" evidence="1">
    <location>
        <begin position="450"/>
        <end position="488"/>
    </location>
</feature>
<feature type="compositionally biased region" description="Polar residues" evidence="1">
    <location>
        <begin position="279"/>
        <end position="303"/>
    </location>
</feature>
<dbReference type="PANTHER" id="PTHR28089:SF1">
    <property type="entry name" value="PROTEIN ZDS1-RELATED"/>
    <property type="match status" value="1"/>
</dbReference>
<feature type="compositionally biased region" description="Polar residues" evidence="1">
    <location>
        <begin position="857"/>
        <end position="872"/>
    </location>
</feature>
<feature type="compositionally biased region" description="Basic and acidic residues" evidence="1">
    <location>
        <begin position="611"/>
        <end position="657"/>
    </location>
</feature>
<feature type="region of interest" description="Disordered" evidence="1">
    <location>
        <begin position="593"/>
        <end position="678"/>
    </location>
</feature>
<evidence type="ECO:0000313" key="4">
    <source>
        <dbReference type="Proteomes" id="UP000054217"/>
    </source>
</evidence>
<feature type="region of interest" description="Disordered" evidence="1">
    <location>
        <begin position="700"/>
        <end position="891"/>
    </location>
</feature>
<feature type="compositionally biased region" description="Low complexity" evidence="1">
    <location>
        <begin position="516"/>
        <end position="530"/>
    </location>
</feature>
<dbReference type="InterPro" id="IPR013941">
    <property type="entry name" value="ZDS1_C"/>
</dbReference>
<dbReference type="GO" id="GO:0005737">
    <property type="term" value="C:cytoplasm"/>
    <property type="evidence" value="ECO:0007669"/>
    <property type="project" value="TreeGrafter"/>
</dbReference>
<feature type="domain" description="Protein Zds1 C-terminal" evidence="2">
    <location>
        <begin position="535"/>
        <end position="587"/>
    </location>
</feature>
<dbReference type="HOGENOM" id="CLU_319117_0_0_1"/>
<protein>
    <recommendedName>
        <fullName evidence="2">Protein Zds1 C-terminal domain-containing protein</fullName>
    </recommendedName>
</protein>
<dbReference type="InParanoid" id="A0A0C3JP42"/>
<dbReference type="PANTHER" id="PTHR28089">
    <property type="entry name" value="PROTEIN ZDS1-RELATED"/>
    <property type="match status" value="1"/>
</dbReference>
<organism evidence="3 4">
    <name type="scientific">Pisolithus tinctorius Marx 270</name>
    <dbReference type="NCBI Taxonomy" id="870435"/>
    <lineage>
        <taxon>Eukaryota</taxon>
        <taxon>Fungi</taxon>
        <taxon>Dikarya</taxon>
        <taxon>Basidiomycota</taxon>
        <taxon>Agaricomycotina</taxon>
        <taxon>Agaricomycetes</taxon>
        <taxon>Agaricomycetidae</taxon>
        <taxon>Boletales</taxon>
        <taxon>Sclerodermatineae</taxon>
        <taxon>Pisolithaceae</taxon>
        <taxon>Pisolithus</taxon>
    </lineage>
</organism>
<feature type="compositionally biased region" description="Polar residues" evidence="1">
    <location>
        <begin position="830"/>
        <end position="839"/>
    </location>
</feature>
<feature type="compositionally biased region" description="Polar residues" evidence="1">
    <location>
        <begin position="762"/>
        <end position="781"/>
    </location>
</feature>
<feature type="region of interest" description="Disordered" evidence="1">
    <location>
        <begin position="413"/>
        <end position="544"/>
    </location>
</feature>
<evidence type="ECO:0000259" key="2">
    <source>
        <dbReference type="SMART" id="SM01327"/>
    </source>
</evidence>
<accession>A0A0C3JP42</accession>
<dbReference type="InterPro" id="IPR040206">
    <property type="entry name" value="Zds1/2"/>
</dbReference>
<evidence type="ECO:0000313" key="3">
    <source>
        <dbReference type="EMBL" id="KIO10943.1"/>
    </source>
</evidence>
<dbReference type="Pfam" id="PF08632">
    <property type="entry name" value="Zds_C"/>
    <property type="match status" value="1"/>
</dbReference>
<feature type="region of interest" description="Disordered" evidence="1">
    <location>
        <begin position="111"/>
        <end position="155"/>
    </location>
</feature>
<feature type="compositionally biased region" description="Polar residues" evidence="1">
    <location>
        <begin position="593"/>
        <end position="607"/>
    </location>
</feature>
<feature type="compositionally biased region" description="Polar residues" evidence="1">
    <location>
        <begin position="418"/>
        <end position="447"/>
    </location>
</feature>
<dbReference type="EMBL" id="KN831951">
    <property type="protein sequence ID" value="KIO10943.1"/>
    <property type="molecule type" value="Genomic_DNA"/>
</dbReference>
<feature type="compositionally biased region" description="Basic and acidic residues" evidence="1">
    <location>
        <begin position="68"/>
        <end position="80"/>
    </location>
</feature>
<feature type="region of interest" description="Disordered" evidence="1">
    <location>
        <begin position="18"/>
        <end position="80"/>
    </location>
</feature>
<name>A0A0C3JP42_PISTI</name>
<gene>
    <name evidence="3" type="ORF">M404DRAFT_128234</name>
</gene>
<proteinExistence type="predicted"/>
<dbReference type="SMART" id="SM01327">
    <property type="entry name" value="Zds_C"/>
    <property type="match status" value="1"/>
</dbReference>
<dbReference type="OrthoDB" id="5589766at2759"/>
<keyword evidence="4" id="KW-1185">Reference proteome</keyword>
<reference evidence="3 4" key="1">
    <citation type="submission" date="2014-04" db="EMBL/GenBank/DDBJ databases">
        <authorList>
            <consortium name="DOE Joint Genome Institute"/>
            <person name="Kuo A."/>
            <person name="Kohler A."/>
            <person name="Costa M.D."/>
            <person name="Nagy L.G."/>
            <person name="Floudas D."/>
            <person name="Copeland A."/>
            <person name="Barry K.W."/>
            <person name="Cichocki N."/>
            <person name="Veneault-Fourrey C."/>
            <person name="LaButti K."/>
            <person name="Lindquist E.A."/>
            <person name="Lipzen A."/>
            <person name="Lundell T."/>
            <person name="Morin E."/>
            <person name="Murat C."/>
            <person name="Sun H."/>
            <person name="Tunlid A."/>
            <person name="Henrissat B."/>
            <person name="Grigoriev I.V."/>
            <person name="Hibbett D.S."/>
            <person name="Martin F."/>
            <person name="Nordberg H.P."/>
            <person name="Cantor M.N."/>
            <person name="Hua S.X."/>
        </authorList>
    </citation>
    <scope>NUCLEOTIDE SEQUENCE [LARGE SCALE GENOMIC DNA]</scope>
    <source>
        <strain evidence="3 4">Marx 270</strain>
    </source>
</reference>
<dbReference type="Proteomes" id="UP000054217">
    <property type="component" value="Unassembled WGS sequence"/>
</dbReference>
<dbReference type="GO" id="GO:0030010">
    <property type="term" value="P:establishment of cell polarity"/>
    <property type="evidence" value="ECO:0007669"/>
    <property type="project" value="TreeGrafter"/>
</dbReference>
<dbReference type="GO" id="GO:0010971">
    <property type="term" value="P:positive regulation of G2/M transition of mitotic cell cycle"/>
    <property type="evidence" value="ECO:0007669"/>
    <property type="project" value="TreeGrafter"/>
</dbReference>
<evidence type="ECO:0000256" key="1">
    <source>
        <dbReference type="SAM" id="MobiDB-lite"/>
    </source>
</evidence>
<feature type="region of interest" description="Disordered" evidence="1">
    <location>
        <begin position="250"/>
        <end position="303"/>
    </location>
</feature>
<dbReference type="AlphaFoldDB" id="A0A0C3JP42"/>
<sequence>MQPSQLEIQREVEALRDIRRRSTAQGGPGALILDPDLPNPSSPTSPTSTYWSAEVTQHLVDGDSSSGSHEDSGSSEERIVASDDPSHLFWVPARLHPEIAPAEFRNFLKEHARTPPPEGSTTVSRANSFGHASSSLERRRSMLSRQYKPSENDDVEEETIIPIQRRRSTLMHTGPQLTISDLQRLEELAEEASKSDDPSRFRAVIRRSLSLNITPSAIDKIDNIADIPDEADAPIVIPPRPQILRRAARTKIRKSGQPGEGAPHRFGPGRRHRAATATEPRTSSDLSSNDHASNDLGDSSEQLTRPRAFSVEHVIANDVQASKRPDSFSEEASIYDAYVREEADLDLNQFASSIVSPPPALSLSLSTEGQEPHPPSEIQEVPIQPIVSLPTPVPELQHPQPQRLAVATAADEIARTGSPDTATLAPSTEETLVTTPSVESFSSTKSSAAPKKEKDKKGIFKKWGSDKSAKKSGKDREREKDSQREKESGFFGSLFGKRKQDEGHAGPGYSGPGRDAAAALLGASKSSKSHPPSPSPQPGPMGYARYPIHVERAIYRLSHIKLANPRRPLYEQVLISNLMFWYLGVINKTQNPAPTQGPQVQSAATPVQSSSEKEQAEQERCEAEEGQRIERERLEERQEQERTKEVQPQQQKKDSRRGALTKPAPGQPGGRRTAEMPVKGPQYEMQHRVMEQEYNAPGYVYGASGGGGTRVHRQPSPPNHSQPMVQPDPSAYAYTGYGYGDGDLQYVPQGGVQPMALDPSWSPVNPGSSPMPNTPSSQLPQNGLVHPDGVVAPPPQQRSRSPPSQNHNRYTPVATAPGRPQGAKGPGRSASATVVTSRPLSPDVRPRKAASARVVPSVTNGQPPTSIESSQALRGEEEDVPLAVWQQQRRR</sequence>
<dbReference type="STRING" id="870435.A0A0C3JP42"/>
<feature type="compositionally biased region" description="Polar residues" evidence="1">
    <location>
        <begin position="119"/>
        <end position="132"/>
    </location>
</feature>
<reference evidence="4" key="2">
    <citation type="submission" date="2015-01" db="EMBL/GenBank/DDBJ databases">
        <title>Evolutionary Origins and Diversification of the Mycorrhizal Mutualists.</title>
        <authorList>
            <consortium name="DOE Joint Genome Institute"/>
            <consortium name="Mycorrhizal Genomics Consortium"/>
            <person name="Kohler A."/>
            <person name="Kuo A."/>
            <person name="Nagy L.G."/>
            <person name="Floudas D."/>
            <person name="Copeland A."/>
            <person name="Barry K.W."/>
            <person name="Cichocki N."/>
            <person name="Veneault-Fourrey C."/>
            <person name="LaButti K."/>
            <person name="Lindquist E.A."/>
            <person name="Lipzen A."/>
            <person name="Lundell T."/>
            <person name="Morin E."/>
            <person name="Murat C."/>
            <person name="Riley R."/>
            <person name="Ohm R."/>
            <person name="Sun H."/>
            <person name="Tunlid A."/>
            <person name="Henrissat B."/>
            <person name="Grigoriev I.V."/>
            <person name="Hibbett D.S."/>
            <person name="Martin F."/>
        </authorList>
    </citation>
    <scope>NUCLEOTIDE SEQUENCE [LARGE SCALE GENOMIC DNA]</scope>
    <source>
        <strain evidence="4">Marx 270</strain>
    </source>
</reference>
<feature type="region of interest" description="Disordered" evidence="1">
    <location>
        <begin position="389"/>
        <end position="408"/>
    </location>
</feature>